<dbReference type="Proteomes" id="UP001178507">
    <property type="component" value="Unassembled WGS sequence"/>
</dbReference>
<feature type="region of interest" description="Disordered" evidence="1">
    <location>
        <begin position="86"/>
        <end position="117"/>
    </location>
</feature>
<organism evidence="2 3">
    <name type="scientific">Effrenium voratum</name>
    <dbReference type="NCBI Taxonomy" id="2562239"/>
    <lineage>
        <taxon>Eukaryota</taxon>
        <taxon>Sar</taxon>
        <taxon>Alveolata</taxon>
        <taxon>Dinophyceae</taxon>
        <taxon>Suessiales</taxon>
        <taxon>Symbiodiniaceae</taxon>
        <taxon>Effrenium</taxon>
    </lineage>
</organism>
<evidence type="ECO:0000256" key="1">
    <source>
        <dbReference type="SAM" id="MobiDB-lite"/>
    </source>
</evidence>
<feature type="compositionally biased region" description="Basic and acidic residues" evidence="1">
    <location>
        <begin position="96"/>
        <end position="109"/>
    </location>
</feature>
<reference evidence="2" key="1">
    <citation type="submission" date="2023-08" db="EMBL/GenBank/DDBJ databases">
        <authorList>
            <person name="Chen Y."/>
            <person name="Shah S."/>
            <person name="Dougan E. K."/>
            <person name="Thang M."/>
            <person name="Chan C."/>
        </authorList>
    </citation>
    <scope>NUCLEOTIDE SEQUENCE</scope>
</reference>
<accession>A0AA36IFZ3</accession>
<dbReference type="AlphaFoldDB" id="A0AA36IFZ3"/>
<feature type="region of interest" description="Disordered" evidence="1">
    <location>
        <begin position="1"/>
        <end position="73"/>
    </location>
</feature>
<sequence length="151" mass="16218">MELEEEDLMAAQATRIKGAAQPGEAGEEEEEEAEAETPEDATAKAQRIARAEQMSQLSKEVWGGSAASREGDPNFAQHYADMAAKPAVEDHDELEEAAKASRAKGEKASKGGQLGWLEAKRPNLNAKQQEVLALVVERAAWPAGAHLQLEA</sequence>
<keyword evidence="3" id="KW-1185">Reference proteome</keyword>
<comment type="caution">
    <text evidence="2">The sequence shown here is derived from an EMBL/GenBank/DDBJ whole genome shotgun (WGS) entry which is preliminary data.</text>
</comment>
<proteinExistence type="predicted"/>
<name>A0AA36IFZ3_9DINO</name>
<evidence type="ECO:0000313" key="3">
    <source>
        <dbReference type="Proteomes" id="UP001178507"/>
    </source>
</evidence>
<dbReference type="EMBL" id="CAUJNA010001256">
    <property type="protein sequence ID" value="CAJ1385579.1"/>
    <property type="molecule type" value="Genomic_DNA"/>
</dbReference>
<gene>
    <name evidence="2" type="ORF">EVOR1521_LOCUS12156</name>
</gene>
<evidence type="ECO:0000313" key="2">
    <source>
        <dbReference type="EMBL" id="CAJ1385579.1"/>
    </source>
</evidence>
<protein>
    <submittedName>
        <fullName evidence="2">Uncharacterized protein</fullName>
    </submittedName>
</protein>
<feature type="compositionally biased region" description="Acidic residues" evidence="1">
    <location>
        <begin position="25"/>
        <end position="39"/>
    </location>
</feature>